<reference evidence="9 10" key="1">
    <citation type="submission" date="2017-03" db="EMBL/GenBank/DDBJ databases">
        <title>Lifting the veil on microbial sulfur biogeochemistry in mining wastewaters.</title>
        <authorList>
            <person name="Kantor R.S."/>
            <person name="Colenbrander Nelson T."/>
            <person name="Marshall S."/>
            <person name="Bennett D."/>
            <person name="Apte S."/>
            <person name="Camacho D."/>
            <person name="Thomas B.C."/>
            <person name="Warren L.A."/>
            <person name="Banfield J.F."/>
        </authorList>
    </citation>
    <scope>NUCLEOTIDE SEQUENCE [LARGE SCALE GENOMIC DNA]</scope>
    <source>
        <strain evidence="9">32-69-9</strain>
    </source>
</reference>
<dbReference type="Pfam" id="PF02518">
    <property type="entry name" value="HATPase_c"/>
    <property type="match status" value="1"/>
</dbReference>
<sequence length="219" mass="23503">MVHRGVSVRPAFLTDRRGRMTASAEIRIVELERRLVGGYQLLQALVGIRLRSVTDPESRRHLTWLSDVVAAMGLLTRRTVEDGSVDFGAYLDEAAGFWRRACEDRAVRIDVRASGIDLPESHALPLAIILHELMSNAVRHAFPGSGRGSIAVAYSQASDGVSLVVRDSGVGAQSLSNGDGLALVEGLVAHLGGAMTLETAPNAGVGVRVRLPIRSERPH</sequence>
<dbReference type="InterPro" id="IPR036890">
    <property type="entry name" value="HATPase_C_sf"/>
</dbReference>
<evidence type="ECO:0000313" key="10">
    <source>
        <dbReference type="Proteomes" id="UP000215595"/>
    </source>
</evidence>
<proteinExistence type="predicted"/>
<gene>
    <name evidence="9" type="ORF">B7Z01_10495</name>
</gene>
<comment type="catalytic activity">
    <reaction evidence="1">
        <text>ATP + protein L-histidine = ADP + protein N-phospho-L-histidine.</text>
        <dbReference type="EC" id="2.7.13.3"/>
    </reaction>
</comment>
<dbReference type="AlphaFoldDB" id="A0A258FLZ7"/>
<evidence type="ECO:0000256" key="7">
    <source>
        <dbReference type="ARBA" id="ARBA00022840"/>
    </source>
</evidence>
<dbReference type="InterPro" id="IPR003594">
    <property type="entry name" value="HATPase_dom"/>
</dbReference>
<dbReference type="Proteomes" id="UP000215595">
    <property type="component" value="Unassembled WGS sequence"/>
</dbReference>
<name>A0A258FLZ7_9CAUL</name>
<dbReference type="PANTHER" id="PTHR41523:SF8">
    <property type="entry name" value="ETHYLENE RESPONSE SENSOR PROTEIN"/>
    <property type="match status" value="1"/>
</dbReference>
<evidence type="ECO:0000256" key="5">
    <source>
        <dbReference type="ARBA" id="ARBA00022741"/>
    </source>
</evidence>
<dbReference type="GO" id="GO:0004673">
    <property type="term" value="F:protein histidine kinase activity"/>
    <property type="evidence" value="ECO:0007669"/>
    <property type="project" value="UniProtKB-EC"/>
</dbReference>
<dbReference type="InterPro" id="IPR005467">
    <property type="entry name" value="His_kinase_dom"/>
</dbReference>
<evidence type="ECO:0000256" key="2">
    <source>
        <dbReference type="ARBA" id="ARBA00012438"/>
    </source>
</evidence>
<keyword evidence="4" id="KW-0808">Transferase</keyword>
<keyword evidence="7" id="KW-0067">ATP-binding</keyword>
<keyword evidence="5" id="KW-0547">Nucleotide-binding</keyword>
<evidence type="ECO:0000256" key="3">
    <source>
        <dbReference type="ARBA" id="ARBA00022553"/>
    </source>
</evidence>
<feature type="domain" description="Histidine kinase" evidence="8">
    <location>
        <begin position="126"/>
        <end position="215"/>
    </location>
</feature>
<dbReference type="PROSITE" id="PS50109">
    <property type="entry name" value="HIS_KIN"/>
    <property type="match status" value="1"/>
</dbReference>
<evidence type="ECO:0000313" key="9">
    <source>
        <dbReference type="EMBL" id="OYX32792.1"/>
    </source>
</evidence>
<comment type="caution">
    <text evidence="9">The sequence shown here is derived from an EMBL/GenBank/DDBJ whole genome shotgun (WGS) entry which is preliminary data.</text>
</comment>
<dbReference type="GO" id="GO:0005524">
    <property type="term" value="F:ATP binding"/>
    <property type="evidence" value="ECO:0007669"/>
    <property type="project" value="UniProtKB-KW"/>
</dbReference>
<keyword evidence="3" id="KW-0597">Phosphoprotein</keyword>
<evidence type="ECO:0000256" key="1">
    <source>
        <dbReference type="ARBA" id="ARBA00000085"/>
    </source>
</evidence>
<evidence type="ECO:0000256" key="4">
    <source>
        <dbReference type="ARBA" id="ARBA00022679"/>
    </source>
</evidence>
<evidence type="ECO:0000259" key="8">
    <source>
        <dbReference type="PROSITE" id="PS50109"/>
    </source>
</evidence>
<dbReference type="EC" id="2.7.13.3" evidence="2"/>
<dbReference type="EMBL" id="NCEB01000020">
    <property type="protein sequence ID" value="OYX32792.1"/>
    <property type="molecule type" value="Genomic_DNA"/>
</dbReference>
<keyword evidence="6" id="KW-0418">Kinase</keyword>
<protein>
    <recommendedName>
        <fullName evidence="2">histidine kinase</fullName>
        <ecNumber evidence="2">2.7.13.3</ecNumber>
    </recommendedName>
</protein>
<dbReference type="SUPFAM" id="SSF55874">
    <property type="entry name" value="ATPase domain of HSP90 chaperone/DNA topoisomerase II/histidine kinase"/>
    <property type="match status" value="1"/>
</dbReference>
<dbReference type="SMART" id="SM00387">
    <property type="entry name" value="HATPase_c"/>
    <property type="match status" value="1"/>
</dbReference>
<organism evidence="9 10">
    <name type="scientific">Brevundimonas subvibrioides</name>
    <dbReference type="NCBI Taxonomy" id="74313"/>
    <lineage>
        <taxon>Bacteria</taxon>
        <taxon>Pseudomonadati</taxon>
        <taxon>Pseudomonadota</taxon>
        <taxon>Alphaproteobacteria</taxon>
        <taxon>Caulobacterales</taxon>
        <taxon>Caulobacteraceae</taxon>
        <taxon>Brevundimonas</taxon>
    </lineage>
</organism>
<accession>A0A258FLZ7</accession>
<dbReference type="Gene3D" id="3.30.565.10">
    <property type="entry name" value="Histidine kinase-like ATPase, C-terminal domain"/>
    <property type="match status" value="1"/>
</dbReference>
<evidence type="ECO:0000256" key="6">
    <source>
        <dbReference type="ARBA" id="ARBA00022777"/>
    </source>
</evidence>
<dbReference type="PANTHER" id="PTHR41523">
    <property type="entry name" value="TWO-COMPONENT SYSTEM SENSOR PROTEIN"/>
    <property type="match status" value="1"/>
</dbReference>